<gene>
    <name evidence="2" type="ORF">QU481_08560</name>
</gene>
<proteinExistence type="predicted"/>
<dbReference type="RefSeq" id="WP_289829534.1">
    <property type="nucleotide sequence ID" value="NZ_JAUEDK010000011.1"/>
</dbReference>
<organism evidence="2 3">
    <name type="scientific">Crenobacter oryzisoli</name>
    <dbReference type="NCBI Taxonomy" id="3056844"/>
    <lineage>
        <taxon>Bacteria</taxon>
        <taxon>Pseudomonadati</taxon>
        <taxon>Pseudomonadota</taxon>
        <taxon>Betaproteobacteria</taxon>
        <taxon>Neisseriales</taxon>
        <taxon>Neisseriaceae</taxon>
        <taxon>Crenobacter</taxon>
    </lineage>
</organism>
<evidence type="ECO:0000313" key="3">
    <source>
        <dbReference type="Proteomes" id="UP001168540"/>
    </source>
</evidence>
<protein>
    <submittedName>
        <fullName evidence="2">Uncharacterized protein</fullName>
    </submittedName>
</protein>
<evidence type="ECO:0000256" key="1">
    <source>
        <dbReference type="SAM" id="SignalP"/>
    </source>
</evidence>
<sequence length="162" mass="16067">MNQYRTRLVVSSLLLVPLCQSVLAAASPDDYSAPIIVSRPVDTRIAYRPDFPPSTHPTVVEASPAASVLSAAQNVAALQMLDESLLANNSAGTSGGTAGVANANIGSLVTNAMGIGTGSQNPLGASMGGSGGGSIGQTITSATSAISNTLSQAMSPLSSLGH</sequence>
<evidence type="ECO:0000313" key="2">
    <source>
        <dbReference type="EMBL" id="MDN0074945.1"/>
    </source>
</evidence>
<feature type="chain" id="PRO_5046351839" evidence="1">
    <location>
        <begin position="25"/>
        <end position="162"/>
    </location>
</feature>
<keyword evidence="1" id="KW-0732">Signal</keyword>
<keyword evidence="3" id="KW-1185">Reference proteome</keyword>
<feature type="signal peptide" evidence="1">
    <location>
        <begin position="1"/>
        <end position="24"/>
    </location>
</feature>
<reference evidence="2" key="1">
    <citation type="submission" date="2023-06" db="EMBL/GenBank/DDBJ databases">
        <authorList>
            <person name="Zhang S."/>
        </authorList>
    </citation>
    <scope>NUCLEOTIDE SEQUENCE</scope>
    <source>
        <strain evidence="2">SG2303</strain>
    </source>
</reference>
<comment type="caution">
    <text evidence="2">The sequence shown here is derived from an EMBL/GenBank/DDBJ whole genome shotgun (WGS) entry which is preliminary data.</text>
</comment>
<accession>A0ABT7XMH8</accession>
<name>A0ABT7XMH8_9NEIS</name>
<dbReference type="Proteomes" id="UP001168540">
    <property type="component" value="Unassembled WGS sequence"/>
</dbReference>
<dbReference type="EMBL" id="JAUEDK010000011">
    <property type="protein sequence ID" value="MDN0074945.1"/>
    <property type="molecule type" value="Genomic_DNA"/>
</dbReference>